<name>A0ACB0KYH8_TRIPR</name>
<evidence type="ECO:0000313" key="1">
    <source>
        <dbReference type="EMBL" id="CAJ2661345.1"/>
    </source>
</evidence>
<dbReference type="EMBL" id="CASHSV030000311">
    <property type="protein sequence ID" value="CAJ2661345.1"/>
    <property type="molecule type" value="Genomic_DNA"/>
</dbReference>
<evidence type="ECO:0000313" key="2">
    <source>
        <dbReference type="Proteomes" id="UP001177021"/>
    </source>
</evidence>
<sequence>MEALLTLILTFSIIVVFSSHATPTLVASPQPQMNLSSMLNHTQQHINETRLISSSCTYEISIKTSCNSLTYTTDVISILIGDANGNEIVTQLEGFGLLDSCMEITNNVLGHCIGKICKIYLTRVGSDGWMPETIIASHSDYPPITFNFNYFIPNDHRSGVDYCHNNA</sequence>
<organism evidence="1 2">
    <name type="scientific">Trifolium pratense</name>
    <name type="common">Red clover</name>
    <dbReference type="NCBI Taxonomy" id="57577"/>
    <lineage>
        <taxon>Eukaryota</taxon>
        <taxon>Viridiplantae</taxon>
        <taxon>Streptophyta</taxon>
        <taxon>Embryophyta</taxon>
        <taxon>Tracheophyta</taxon>
        <taxon>Spermatophyta</taxon>
        <taxon>Magnoliopsida</taxon>
        <taxon>eudicotyledons</taxon>
        <taxon>Gunneridae</taxon>
        <taxon>Pentapetalae</taxon>
        <taxon>rosids</taxon>
        <taxon>fabids</taxon>
        <taxon>Fabales</taxon>
        <taxon>Fabaceae</taxon>
        <taxon>Papilionoideae</taxon>
        <taxon>50 kb inversion clade</taxon>
        <taxon>NPAAA clade</taxon>
        <taxon>Hologalegina</taxon>
        <taxon>IRL clade</taxon>
        <taxon>Trifolieae</taxon>
        <taxon>Trifolium</taxon>
    </lineage>
</organism>
<dbReference type="Proteomes" id="UP001177021">
    <property type="component" value="Unassembled WGS sequence"/>
</dbReference>
<comment type="caution">
    <text evidence="1">The sequence shown here is derived from an EMBL/GenBank/DDBJ whole genome shotgun (WGS) entry which is preliminary data.</text>
</comment>
<accession>A0ACB0KYH8</accession>
<reference evidence="1" key="1">
    <citation type="submission" date="2023-10" db="EMBL/GenBank/DDBJ databases">
        <authorList>
            <person name="Rodriguez Cubillos JULIANA M."/>
            <person name="De Vega J."/>
        </authorList>
    </citation>
    <scope>NUCLEOTIDE SEQUENCE</scope>
</reference>
<keyword evidence="2" id="KW-1185">Reference proteome</keyword>
<gene>
    <name evidence="1" type="ORF">MILVUS5_LOCUS27075</name>
</gene>
<protein>
    <submittedName>
        <fullName evidence="1">Uncharacterized protein</fullName>
    </submittedName>
</protein>
<proteinExistence type="predicted"/>